<dbReference type="OrthoDB" id="6154409at2759"/>
<accession>A0A6J8EHQ6</accession>
<dbReference type="PANTHER" id="PTHR24064">
    <property type="entry name" value="SOLUTE CARRIER FAMILY 22 MEMBER"/>
    <property type="match status" value="1"/>
</dbReference>
<feature type="transmembrane region" description="Helical" evidence="5">
    <location>
        <begin position="111"/>
        <end position="131"/>
    </location>
</feature>
<evidence type="ECO:0000313" key="7">
    <source>
        <dbReference type="Proteomes" id="UP000507470"/>
    </source>
</evidence>
<keyword evidence="7" id="KW-1185">Reference proteome</keyword>
<feature type="transmembrane region" description="Helical" evidence="5">
    <location>
        <begin position="12"/>
        <end position="34"/>
    </location>
</feature>
<protein>
    <recommendedName>
        <fullName evidence="8">SLC22A4_5</fullName>
    </recommendedName>
</protein>
<keyword evidence="4 5" id="KW-0472">Membrane</keyword>
<name>A0A6J8EHQ6_MYTCO</name>
<dbReference type="AlphaFoldDB" id="A0A6J8EHQ6"/>
<dbReference type="SUPFAM" id="SSF103473">
    <property type="entry name" value="MFS general substrate transporter"/>
    <property type="match status" value="1"/>
</dbReference>
<keyword evidence="3 5" id="KW-1133">Transmembrane helix</keyword>
<comment type="subcellular location">
    <subcellularLocation>
        <location evidence="1">Membrane</location>
        <topology evidence="1">Multi-pass membrane protein</topology>
    </subcellularLocation>
</comment>
<keyword evidence="2 5" id="KW-0812">Transmembrane</keyword>
<reference evidence="6 7" key="1">
    <citation type="submission" date="2020-06" db="EMBL/GenBank/DDBJ databases">
        <authorList>
            <person name="Li R."/>
            <person name="Bekaert M."/>
        </authorList>
    </citation>
    <scope>NUCLEOTIDE SEQUENCE [LARGE SCALE GENOMIC DNA]</scope>
    <source>
        <strain evidence="7">wild</strain>
    </source>
</reference>
<evidence type="ECO:0000256" key="3">
    <source>
        <dbReference type="ARBA" id="ARBA00022989"/>
    </source>
</evidence>
<evidence type="ECO:0000256" key="1">
    <source>
        <dbReference type="ARBA" id="ARBA00004141"/>
    </source>
</evidence>
<sequence length="157" mass="17200">MEQVSKENRGIVSALGSLTWALHVIGVAGIGYLMRNIHWRYVQMASGLVGVHSLFIGKYGITLSFSNIYLGAPELFPRNLRNTGLGIGTLFARVGGMFAPYSSLLAKHIEWGPGVIFGACCGVVTLLHRLLPETSGKDLPQTVDELIEWDRKKETTK</sequence>
<evidence type="ECO:0000256" key="2">
    <source>
        <dbReference type="ARBA" id="ARBA00022692"/>
    </source>
</evidence>
<feature type="transmembrane region" description="Helical" evidence="5">
    <location>
        <begin position="84"/>
        <end position="105"/>
    </location>
</feature>
<dbReference type="Proteomes" id="UP000507470">
    <property type="component" value="Unassembled WGS sequence"/>
</dbReference>
<evidence type="ECO:0000256" key="4">
    <source>
        <dbReference type="ARBA" id="ARBA00023136"/>
    </source>
</evidence>
<evidence type="ECO:0000313" key="6">
    <source>
        <dbReference type="EMBL" id="CAC5419797.1"/>
    </source>
</evidence>
<dbReference type="EMBL" id="CACVKT020009053">
    <property type="protein sequence ID" value="CAC5419797.1"/>
    <property type="molecule type" value="Genomic_DNA"/>
</dbReference>
<dbReference type="Gene3D" id="1.20.1250.20">
    <property type="entry name" value="MFS general substrate transporter like domains"/>
    <property type="match status" value="1"/>
</dbReference>
<proteinExistence type="predicted"/>
<feature type="transmembrane region" description="Helical" evidence="5">
    <location>
        <begin position="54"/>
        <end position="72"/>
    </location>
</feature>
<evidence type="ECO:0000256" key="5">
    <source>
        <dbReference type="SAM" id="Phobius"/>
    </source>
</evidence>
<evidence type="ECO:0008006" key="8">
    <source>
        <dbReference type="Google" id="ProtNLM"/>
    </source>
</evidence>
<gene>
    <name evidence="6" type="ORF">MCOR_52090</name>
</gene>
<dbReference type="GO" id="GO:0016020">
    <property type="term" value="C:membrane"/>
    <property type="evidence" value="ECO:0007669"/>
    <property type="project" value="UniProtKB-SubCell"/>
</dbReference>
<dbReference type="InterPro" id="IPR036259">
    <property type="entry name" value="MFS_trans_sf"/>
</dbReference>
<organism evidence="6 7">
    <name type="scientific">Mytilus coruscus</name>
    <name type="common">Sea mussel</name>
    <dbReference type="NCBI Taxonomy" id="42192"/>
    <lineage>
        <taxon>Eukaryota</taxon>
        <taxon>Metazoa</taxon>
        <taxon>Spiralia</taxon>
        <taxon>Lophotrochozoa</taxon>
        <taxon>Mollusca</taxon>
        <taxon>Bivalvia</taxon>
        <taxon>Autobranchia</taxon>
        <taxon>Pteriomorphia</taxon>
        <taxon>Mytilida</taxon>
        <taxon>Mytiloidea</taxon>
        <taxon>Mytilidae</taxon>
        <taxon>Mytilinae</taxon>
        <taxon>Mytilus</taxon>
    </lineage>
</organism>